<dbReference type="Proteomes" id="UP000696280">
    <property type="component" value="Unassembled WGS sequence"/>
</dbReference>
<keyword evidence="1" id="KW-0812">Transmembrane</keyword>
<dbReference type="AlphaFoldDB" id="A0A9N9PN83"/>
<evidence type="ECO:0000259" key="2">
    <source>
        <dbReference type="Pfam" id="PF20237"/>
    </source>
</evidence>
<feature type="domain" description="DUF6594" evidence="2">
    <location>
        <begin position="5"/>
        <end position="283"/>
    </location>
</feature>
<organism evidence="3 4">
    <name type="scientific">Hymenoscyphus fraxineus</name>
    <dbReference type="NCBI Taxonomy" id="746836"/>
    <lineage>
        <taxon>Eukaryota</taxon>
        <taxon>Fungi</taxon>
        <taxon>Dikarya</taxon>
        <taxon>Ascomycota</taxon>
        <taxon>Pezizomycotina</taxon>
        <taxon>Leotiomycetes</taxon>
        <taxon>Helotiales</taxon>
        <taxon>Helotiaceae</taxon>
        <taxon>Hymenoscyphus</taxon>
    </lineage>
</organism>
<evidence type="ECO:0000313" key="4">
    <source>
        <dbReference type="Proteomes" id="UP000696280"/>
    </source>
</evidence>
<dbReference type="OrthoDB" id="5342093at2759"/>
<proteinExistence type="predicted"/>
<dbReference type="EMBL" id="CAJVRL010000014">
    <property type="protein sequence ID" value="CAG8949478.1"/>
    <property type="molecule type" value="Genomic_DNA"/>
</dbReference>
<protein>
    <recommendedName>
        <fullName evidence="2">DUF6594 domain-containing protein</fullName>
    </recommendedName>
</protein>
<keyword evidence="1" id="KW-1133">Transmembrane helix</keyword>
<dbReference type="PANTHER" id="PTHR34502">
    <property type="entry name" value="DUF6594 DOMAIN-CONTAINING PROTEIN-RELATED"/>
    <property type="match status" value="1"/>
</dbReference>
<feature type="transmembrane region" description="Helical" evidence="1">
    <location>
        <begin position="220"/>
        <end position="239"/>
    </location>
</feature>
<dbReference type="Pfam" id="PF20237">
    <property type="entry name" value="DUF6594"/>
    <property type="match status" value="1"/>
</dbReference>
<feature type="transmembrane region" description="Helical" evidence="1">
    <location>
        <begin position="245"/>
        <end position="264"/>
    </location>
</feature>
<dbReference type="PANTHER" id="PTHR34502:SF5">
    <property type="entry name" value="DUF6594 DOMAIN-CONTAINING PROTEIN"/>
    <property type="match status" value="1"/>
</dbReference>
<evidence type="ECO:0000313" key="3">
    <source>
        <dbReference type="EMBL" id="CAG8949478.1"/>
    </source>
</evidence>
<comment type="caution">
    <text evidence="3">The sequence shown here is derived from an EMBL/GenBank/DDBJ whole genome shotgun (WGS) entry which is preliminary data.</text>
</comment>
<accession>A0A9N9PN83</accession>
<keyword evidence="4" id="KW-1185">Reference proteome</keyword>
<evidence type="ECO:0000256" key="1">
    <source>
        <dbReference type="SAM" id="Phobius"/>
    </source>
</evidence>
<keyword evidence="1" id="KW-0472">Membrane</keyword>
<dbReference type="InterPro" id="IPR046529">
    <property type="entry name" value="DUF6594"/>
</dbReference>
<name>A0A9N9PN83_9HELO</name>
<sequence>MSEGYHKFANFMVDKKYPIFRRFAAVAARDLLYRQAELAALDDEYMKLCARNKNAEGEQSLYDGNWEILSTSASRSKGEEQWQKALEIRGKLADYYSCVSQYGDIEREPQPRKRDVEMMLDWVRRPDLGGGLLFTGPDLCPLEKSVYRDGVSDDLMILRPRLGENDAFTRLLSGPLFHGIEKVIRCFKNPVSSVDLEKQEPPSNLLEYSDATIMGIIDSMGTIVASMSPLLPIIILYFVQNHGSRLAVVCIFTLLFSVTLAIVTKARRVEIFAATAAFASVQVVFLGTTNEIPT</sequence>
<reference evidence="3" key="1">
    <citation type="submission" date="2021-07" db="EMBL/GenBank/DDBJ databases">
        <authorList>
            <person name="Durling M."/>
        </authorList>
    </citation>
    <scope>NUCLEOTIDE SEQUENCE</scope>
</reference>
<gene>
    <name evidence="3" type="ORF">HYFRA_00007708</name>
</gene>